<proteinExistence type="predicted"/>
<name>A0A0G4I3K6_9ALVE</name>
<dbReference type="PhylomeDB" id="A0A0G4I3K6"/>
<dbReference type="PANTHER" id="PTHR24171">
    <property type="entry name" value="ANKYRIN REPEAT DOMAIN-CONTAINING PROTEIN 39-RELATED"/>
    <property type="match status" value="1"/>
</dbReference>
<accession>A0A0G4I3K6</accession>
<evidence type="ECO:0000313" key="4">
    <source>
        <dbReference type="EMBL" id="CEM51432.1"/>
    </source>
</evidence>
<dbReference type="Gene3D" id="1.25.40.20">
    <property type="entry name" value="Ankyrin repeat-containing domain"/>
    <property type="match status" value="2"/>
</dbReference>
<evidence type="ECO:0000256" key="1">
    <source>
        <dbReference type="ARBA" id="ARBA00022737"/>
    </source>
</evidence>
<reference evidence="4" key="1">
    <citation type="submission" date="2014-11" db="EMBL/GenBank/DDBJ databases">
        <authorList>
            <person name="Otto D Thomas"/>
            <person name="Naeem Raeece"/>
        </authorList>
    </citation>
    <scope>NUCLEOTIDE SEQUENCE</scope>
</reference>
<keyword evidence="1" id="KW-0677">Repeat</keyword>
<dbReference type="InterPro" id="IPR036770">
    <property type="entry name" value="Ankyrin_rpt-contain_sf"/>
</dbReference>
<sequence>MKITVRPSFKEESLVHFFSWHEFEELLLLSVSRGVDINAVDRDGWTALMSAAARTRPQHVKLLVENGADVNKQDGQSETTLNLAMPRSPYRASYRDESFISSVRTILDILMDGGADVNARGSEGETALHRAVYWGATDVVRCLVERGANLQARNEDGNTPHQLAVQLSRSREMVELLLLRY</sequence>
<dbReference type="AlphaFoldDB" id="A0A0G4I3K6"/>
<protein>
    <submittedName>
        <fullName evidence="4">Uncharacterized protein</fullName>
    </submittedName>
</protein>
<gene>
    <name evidence="4" type="ORF">Cvel_10616</name>
</gene>
<dbReference type="PROSITE" id="PS50088">
    <property type="entry name" value="ANK_REPEAT"/>
    <property type="match status" value="2"/>
</dbReference>
<dbReference type="PROSITE" id="PS50297">
    <property type="entry name" value="ANK_REP_REGION"/>
    <property type="match status" value="2"/>
</dbReference>
<dbReference type="SUPFAM" id="SSF48403">
    <property type="entry name" value="Ankyrin repeat"/>
    <property type="match status" value="1"/>
</dbReference>
<dbReference type="Pfam" id="PF12796">
    <property type="entry name" value="Ank_2"/>
    <property type="match status" value="2"/>
</dbReference>
<dbReference type="SMART" id="SM00248">
    <property type="entry name" value="ANK"/>
    <property type="match status" value="2"/>
</dbReference>
<organism evidence="4">
    <name type="scientific">Chromera velia CCMP2878</name>
    <dbReference type="NCBI Taxonomy" id="1169474"/>
    <lineage>
        <taxon>Eukaryota</taxon>
        <taxon>Sar</taxon>
        <taxon>Alveolata</taxon>
        <taxon>Colpodellida</taxon>
        <taxon>Chromeraceae</taxon>
        <taxon>Chromera</taxon>
    </lineage>
</organism>
<feature type="repeat" description="ANK" evidence="3">
    <location>
        <begin position="43"/>
        <end position="75"/>
    </location>
</feature>
<keyword evidence="2 3" id="KW-0040">ANK repeat</keyword>
<dbReference type="InterPro" id="IPR002110">
    <property type="entry name" value="Ankyrin_rpt"/>
</dbReference>
<dbReference type="VEuPathDB" id="CryptoDB:Cvel_10616"/>
<evidence type="ECO:0000256" key="2">
    <source>
        <dbReference type="ARBA" id="ARBA00023043"/>
    </source>
</evidence>
<evidence type="ECO:0000256" key="3">
    <source>
        <dbReference type="PROSITE-ProRule" id="PRU00023"/>
    </source>
</evidence>
<feature type="repeat" description="ANK" evidence="3">
    <location>
        <begin position="123"/>
        <end position="155"/>
    </location>
</feature>
<dbReference type="EMBL" id="CDMZ01004946">
    <property type="protein sequence ID" value="CEM51432.1"/>
    <property type="molecule type" value="Genomic_DNA"/>
</dbReference>